<reference evidence="2 3" key="1">
    <citation type="submission" date="2011-01" db="EMBL/GenBank/DDBJ databases">
        <title>Whole genome sequence of Tetragenococcus halophilus NBRC 12172.</title>
        <authorList>
            <person name="Nakazawa H."/>
            <person name="Omata S."/>
            <person name="Koga C."/>
            <person name="Watanabe Y."/>
            <person name="Katano Y."/>
            <person name="Ito N."/>
            <person name="Tsukatani N."/>
            <person name="Ankai A."/>
            <person name="Oguchi A."/>
            <person name="Fukui S."/>
            <person name="Yashiro I."/>
            <person name="Kamata S."/>
            <person name="Hashimoto Y."/>
            <person name="Yamazaki J."/>
            <person name="Taguchi H."/>
            <person name="Tanaka A."/>
            <person name="Koyama T."/>
            <person name="Ichige A."/>
            <person name="Hanya Y."/>
            <person name="Tanikawa S."/>
            <person name="Yamazaki S."/>
            <person name="Fujita N."/>
        </authorList>
    </citation>
    <scope>NUCLEOTIDE SEQUENCE [LARGE SCALE GENOMIC DNA]</scope>
    <source>
        <strain evidence="3">DSM 20338 / JCM 20259 / NCIMB 9735 / NBRC 12172</strain>
    </source>
</reference>
<evidence type="ECO:0000313" key="2">
    <source>
        <dbReference type="EMBL" id="BAK94175.1"/>
    </source>
</evidence>
<evidence type="ECO:0000313" key="3">
    <source>
        <dbReference type="Proteomes" id="UP000002663"/>
    </source>
</evidence>
<protein>
    <recommendedName>
        <fullName evidence="1">YopX protein domain-containing protein</fullName>
    </recommendedName>
</protein>
<dbReference type="Proteomes" id="UP000002663">
    <property type="component" value="Chromosome"/>
</dbReference>
<organism evidence="2 3">
    <name type="scientific">Tetragenococcus halophilus (strain DSM 20338 / JCM 20259 / NCIMB 9735 / NBRC 12172)</name>
    <name type="common">Pediococcus halophilus</name>
    <dbReference type="NCBI Taxonomy" id="945021"/>
    <lineage>
        <taxon>Bacteria</taxon>
        <taxon>Bacillati</taxon>
        <taxon>Bacillota</taxon>
        <taxon>Bacilli</taxon>
        <taxon>Lactobacillales</taxon>
        <taxon>Enterococcaceae</taxon>
        <taxon>Tetragenococcus</taxon>
    </lineage>
</organism>
<dbReference type="KEGG" id="thl:TEH_08480"/>
<dbReference type="RefSeq" id="WP_014124239.1">
    <property type="nucleotide sequence ID" value="NC_016052.1"/>
</dbReference>
<sequence>MIPKFRAWDKEHEEMLYPDDEDKIFFEVTVYGMNTLDMRVDPDEYGGFSYLNTVIMQSTGLHDKNGVEIFEGDILKLRDSYLAVYVVEWYRDKFMWVLRYQKDKNQYFPFYNISGPFFEDLELLGNIYENPELLEDVE</sequence>
<gene>
    <name evidence="2" type="ordered locus">TEH_08480</name>
</gene>
<name>A0AAN1VQM6_TETHN</name>
<evidence type="ECO:0000259" key="1">
    <source>
        <dbReference type="Pfam" id="PF09643"/>
    </source>
</evidence>
<feature type="domain" description="YopX protein" evidence="1">
    <location>
        <begin position="4"/>
        <end position="135"/>
    </location>
</feature>
<dbReference type="InterPro" id="IPR023385">
    <property type="entry name" value="YopX-like_C"/>
</dbReference>
<dbReference type="SUPFAM" id="SSF159006">
    <property type="entry name" value="YopX-like"/>
    <property type="match status" value="1"/>
</dbReference>
<dbReference type="Gene3D" id="2.30.30.290">
    <property type="entry name" value="YopX-like domains"/>
    <property type="match status" value="1"/>
</dbReference>
<dbReference type="InterPro" id="IPR019096">
    <property type="entry name" value="YopX_protein"/>
</dbReference>
<dbReference type="NCBIfam" id="TIGR01671">
    <property type="entry name" value="phage_TIGR01671"/>
    <property type="match status" value="1"/>
</dbReference>
<proteinExistence type="predicted"/>
<dbReference type="Pfam" id="PF09643">
    <property type="entry name" value="YopX"/>
    <property type="match status" value="1"/>
</dbReference>
<dbReference type="AlphaFoldDB" id="A0AAN1VQM6"/>
<dbReference type="EMBL" id="AP012046">
    <property type="protein sequence ID" value="BAK94175.1"/>
    <property type="molecule type" value="Genomic_DNA"/>
</dbReference>
<accession>A0AAN1VQM6</accession>
<dbReference type="InterPro" id="IPR010024">
    <property type="entry name" value="CHP16711"/>
</dbReference>